<evidence type="ECO:0000259" key="4">
    <source>
        <dbReference type="PROSITE" id="PS50893"/>
    </source>
</evidence>
<name>A0A3E2NPQ0_9SPHI</name>
<accession>A0A3E2NPQ0</accession>
<dbReference type="PROSITE" id="PS50893">
    <property type="entry name" value="ABC_TRANSPORTER_2"/>
    <property type="match status" value="1"/>
</dbReference>
<keyword evidence="1" id="KW-0813">Transport</keyword>
<keyword evidence="6" id="KW-1185">Reference proteome</keyword>
<organism evidence="5 6">
    <name type="scientific">Mucilaginibacter terrenus</name>
    <dbReference type="NCBI Taxonomy" id="2482727"/>
    <lineage>
        <taxon>Bacteria</taxon>
        <taxon>Pseudomonadati</taxon>
        <taxon>Bacteroidota</taxon>
        <taxon>Sphingobacteriia</taxon>
        <taxon>Sphingobacteriales</taxon>
        <taxon>Sphingobacteriaceae</taxon>
        <taxon>Mucilaginibacter</taxon>
    </lineage>
</organism>
<dbReference type="RefSeq" id="WP_117383406.1">
    <property type="nucleotide sequence ID" value="NZ_QWDE01000002.1"/>
</dbReference>
<dbReference type="InterPro" id="IPR003593">
    <property type="entry name" value="AAA+_ATPase"/>
</dbReference>
<sequence>MIVLDIEKKLKAYSGTEVLRIEKQFNAGSINLITGPSGAGKTTLLKMIAGVIKPDNGHIVVNEQTWFNAAEKINITPQQRRTGFVFQDYALFPNMTVRQHLNYATTNNDWIDQLLAIGKLNAFANHKPNHLSGGQQQRLAILRALAIKPAVLLMDEPFSALDVKTKTELLADLNNVFKELAATVLIVSHNPQELKEIASDELIIGEDYILPFH</sequence>
<keyword evidence="2" id="KW-0547">Nucleotide-binding</keyword>
<keyword evidence="3 5" id="KW-0067">ATP-binding</keyword>
<dbReference type="AlphaFoldDB" id="A0A3E2NPQ0"/>
<evidence type="ECO:0000256" key="1">
    <source>
        <dbReference type="ARBA" id="ARBA00022448"/>
    </source>
</evidence>
<evidence type="ECO:0000256" key="3">
    <source>
        <dbReference type="ARBA" id="ARBA00022840"/>
    </source>
</evidence>
<gene>
    <name evidence="5" type="ORF">DYU05_12295</name>
</gene>
<dbReference type="OrthoDB" id="9782239at2"/>
<evidence type="ECO:0000313" key="5">
    <source>
        <dbReference type="EMBL" id="RFZ82931.1"/>
    </source>
</evidence>
<dbReference type="InterPro" id="IPR050093">
    <property type="entry name" value="ABC_SmlMolc_Importer"/>
</dbReference>
<feature type="domain" description="ABC transporter" evidence="4">
    <location>
        <begin position="1"/>
        <end position="213"/>
    </location>
</feature>
<dbReference type="Proteomes" id="UP000260823">
    <property type="component" value="Unassembled WGS sequence"/>
</dbReference>
<dbReference type="GO" id="GO:0016887">
    <property type="term" value="F:ATP hydrolysis activity"/>
    <property type="evidence" value="ECO:0007669"/>
    <property type="project" value="InterPro"/>
</dbReference>
<dbReference type="EMBL" id="QWDE01000002">
    <property type="protein sequence ID" value="RFZ82931.1"/>
    <property type="molecule type" value="Genomic_DNA"/>
</dbReference>
<comment type="caution">
    <text evidence="5">The sequence shown here is derived from an EMBL/GenBank/DDBJ whole genome shotgun (WGS) entry which is preliminary data.</text>
</comment>
<dbReference type="Pfam" id="PF00005">
    <property type="entry name" value="ABC_tran"/>
    <property type="match status" value="1"/>
</dbReference>
<dbReference type="SUPFAM" id="SSF52540">
    <property type="entry name" value="P-loop containing nucleoside triphosphate hydrolases"/>
    <property type="match status" value="1"/>
</dbReference>
<dbReference type="InterPro" id="IPR003439">
    <property type="entry name" value="ABC_transporter-like_ATP-bd"/>
</dbReference>
<evidence type="ECO:0000256" key="2">
    <source>
        <dbReference type="ARBA" id="ARBA00022741"/>
    </source>
</evidence>
<reference evidence="5 6" key="1">
    <citation type="submission" date="2018-08" db="EMBL/GenBank/DDBJ databases">
        <title>Mucilaginibacter terrae sp. nov., isolated from manganese diggings.</title>
        <authorList>
            <person name="Huang Y."/>
            <person name="Zhou Z."/>
        </authorList>
    </citation>
    <scope>NUCLEOTIDE SEQUENCE [LARGE SCALE GENOMIC DNA]</scope>
    <source>
        <strain evidence="5 6">ZH6</strain>
    </source>
</reference>
<evidence type="ECO:0000313" key="6">
    <source>
        <dbReference type="Proteomes" id="UP000260823"/>
    </source>
</evidence>
<dbReference type="PANTHER" id="PTHR42781">
    <property type="entry name" value="SPERMIDINE/PUTRESCINE IMPORT ATP-BINDING PROTEIN POTA"/>
    <property type="match status" value="1"/>
</dbReference>
<dbReference type="SMART" id="SM00382">
    <property type="entry name" value="AAA"/>
    <property type="match status" value="1"/>
</dbReference>
<proteinExistence type="predicted"/>
<dbReference type="InterPro" id="IPR027417">
    <property type="entry name" value="P-loop_NTPase"/>
</dbReference>
<dbReference type="PANTHER" id="PTHR42781:SF4">
    <property type="entry name" value="SPERMIDINE_PUTRESCINE IMPORT ATP-BINDING PROTEIN POTA"/>
    <property type="match status" value="1"/>
</dbReference>
<protein>
    <submittedName>
        <fullName evidence="5">ATP-binding cassette domain-containing protein</fullName>
    </submittedName>
</protein>
<dbReference type="Gene3D" id="3.40.50.300">
    <property type="entry name" value="P-loop containing nucleotide triphosphate hydrolases"/>
    <property type="match status" value="1"/>
</dbReference>
<dbReference type="PROSITE" id="PS00211">
    <property type="entry name" value="ABC_TRANSPORTER_1"/>
    <property type="match status" value="1"/>
</dbReference>
<dbReference type="GO" id="GO:0005524">
    <property type="term" value="F:ATP binding"/>
    <property type="evidence" value="ECO:0007669"/>
    <property type="project" value="UniProtKB-KW"/>
</dbReference>
<dbReference type="InterPro" id="IPR017871">
    <property type="entry name" value="ABC_transporter-like_CS"/>
</dbReference>